<evidence type="ECO:0000313" key="12">
    <source>
        <dbReference type="Proteomes" id="UP000680839"/>
    </source>
</evidence>
<feature type="domain" description="Concentrative nucleoside transporter C-terminal" evidence="9">
    <location>
        <begin position="208"/>
        <end position="431"/>
    </location>
</feature>
<feature type="transmembrane region" description="Helical" evidence="7">
    <location>
        <begin position="95"/>
        <end position="120"/>
    </location>
</feature>
<feature type="transmembrane region" description="Helical" evidence="7">
    <location>
        <begin position="140"/>
        <end position="163"/>
    </location>
</feature>
<dbReference type="Pfam" id="PF07670">
    <property type="entry name" value="Gate"/>
    <property type="match status" value="1"/>
</dbReference>
<feature type="transmembrane region" description="Helical" evidence="7">
    <location>
        <begin position="6"/>
        <end position="21"/>
    </location>
</feature>
<dbReference type="GO" id="GO:0015293">
    <property type="term" value="F:symporter activity"/>
    <property type="evidence" value="ECO:0007669"/>
    <property type="project" value="TreeGrafter"/>
</dbReference>
<keyword evidence="5 7" id="KW-1133">Transmembrane helix</keyword>
<gene>
    <name evidence="11" type="ORF">KMZ29_11135</name>
</gene>
<dbReference type="GO" id="GO:0005886">
    <property type="term" value="C:plasma membrane"/>
    <property type="evidence" value="ECO:0007669"/>
    <property type="project" value="UniProtKB-SubCell"/>
</dbReference>
<dbReference type="InterPro" id="IPR011657">
    <property type="entry name" value="CNT_C_dom"/>
</dbReference>
<keyword evidence="3" id="KW-1003">Cell membrane</keyword>
<dbReference type="AlphaFoldDB" id="A0A975NII2"/>
<organism evidence="11 12">
    <name type="scientific">Bradyrhizobium sediminis</name>
    <dbReference type="NCBI Taxonomy" id="2840469"/>
    <lineage>
        <taxon>Bacteria</taxon>
        <taxon>Pseudomonadati</taxon>
        <taxon>Pseudomonadota</taxon>
        <taxon>Alphaproteobacteria</taxon>
        <taxon>Hyphomicrobiales</taxon>
        <taxon>Nitrobacteraceae</taxon>
        <taxon>Bradyrhizobium</taxon>
    </lineage>
</organism>
<evidence type="ECO:0000256" key="1">
    <source>
        <dbReference type="ARBA" id="ARBA00004651"/>
    </source>
</evidence>
<feature type="domain" description="Concentrative nucleoside transporter N-terminal" evidence="8">
    <location>
        <begin position="8"/>
        <end position="81"/>
    </location>
</feature>
<dbReference type="EMBL" id="CP076134">
    <property type="protein sequence ID" value="QWG15161.1"/>
    <property type="molecule type" value="Genomic_DNA"/>
</dbReference>
<accession>A0A975NII2</accession>
<evidence type="ECO:0000256" key="3">
    <source>
        <dbReference type="ARBA" id="ARBA00022475"/>
    </source>
</evidence>
<feature type="transmembrane region" description="Helical" evidence="7">
    <location>
        <begin position="282"/>
        <end position="307"/>
    </location>
</feature>
<comment type="similarity">
    <text evidence="2">Belongs to the concentrative nucleoside transporter (CNT) (TC 2.A.41) family.</text>
</comment>
<evidence type="ECO:0000256" key="2">
    <source>
        <dbReference type="ARBA" id="ARBA00009033"/>
    </source>
</evidence>
<dbReference type="RefSeq" id="WP_215623723.1">
    <property type="nucleotide sequence ID" value="NZ_CP076134.1"/>
</dbReference>
<evidence type="ECO:0000256" key="4">
    <source>
        <dbReference type="ARBA" id="ARBA00022692"/>
    </source>
</evidence>
<feature type="transmembrane region" description="Helical" evidence="7">
    <location>
        <begin position="33"/>
        <end position="56"/>
    </location>
</feature>
<protein>
    <submittedName>
        <fullName evidence="11">Nucleoside:proton symporter</fullName>
    </submittedName>
</protein>
<evidence type="ECO:0000259" key="9">
    <source>
        <dbReference type="Pfam" id="PF07662"/>
    </source>
</evidence>
<dbReference type="Proteomes" id="UP000680839">
    <property type="component" value="Chromosome"/>
</dbReference>
<dbReference type="InterPro" id="IPR002668">
    <property type="entry name" value="CNT_N_dom"/>
</dbReference>
<feature type="domain" description="Nucleoside transporter/FeoB GTPase Gate" evidence="10">
    <location>
        <begin position="101"/>
        <end position="200"/>
    </location>
</feature>
<sequence>MLQLQSAFGVLALLLIAWAFGENRRAVSLRQAAIGLAVTLLTAVALIKLPFVVYGFGVINDAVGAISAASRAGTSFVFGYLGGAALPFDLKAPGAAFILAFQALPVVLVMSVLTTLLFYWKILPPVVRGMAWLLERTLRVGGAVGLSTAANIFLGMVEAPLFIRPYLAQLTRSELFLVMTGGMAGIAGTVLVLYATLLAPLIPDAAVHFVIASVLGAPAAILVSLIMVPETSDRRTAGALADPRGDPRVAFIDSRVAQADPDIHASSTMDAIVKGTTAGLELLLNIIAMLIVLVALVYLANAILGLLPNVGGAAISMQRMLGYVMAPVCWLMGLPWPQAVTAGSLMGIKTVLNELIAYVDLSKLGPDALEPRSRLIMLYAMCGFANFGSLGIMIGGLGTMAPERRDEINALGLKSIVSGTLTTCLMGAIVGVLN</sequence>
<dbReference type="PANTHER" id="PTHR10590">
    <property type="entry name" value="SODIUM/NUCLEOSIDE COTRANSPORTER"/>
    <property type="match status" value="1"/>
</dbReference>
<feature type="transmembrane region" description="Helical" evidence="7">
    <location>
        <begin position="411"/>
        <end position="433"/>
    </location>
</feature>
<feature type="transmembrane region" description="Helical" evidence="7">
    <location>
        <begin position="376"/>
        <end position="399"/>
    </location>
</feature>
<evidence type="ECO:0000256" key="5">
    <source>
        <dbReference type="ARBA" id="ARBA00022989"/>
    </source>
</evidence>
<reference evidence="11" key="1">
    <citation type="submission" date="2021-06" db="EMBL/GenBank/DDBJ databases">
        <title>Bradyrhizobium sp. S2-20-1 Genome sequencing.</title>
        <authorList>
            <person name="Jin L."/>
        </authorList>
    </citation>
    <scope>NUCLEOTIDE SEQUENCE</scope>
    <source>
        <strain evidence="11">S2-20-1</strain>
    </source>
</reference>
<comment type="subcellular location">
    <subcellularLocation>
        <location evidence="1">Cell membrane</location>
        <topology evidence="1">Multi-pass membrane protein</topology>
    </subcellularLocation>
</comment>
<feature type="transmembrane region" description="Helical" evidence="7">
    <location>
        <begin position="205"/>
        <end position="228"/>
    </location>
</feature>
<keyword evidence="4 7" id="KW-0812">Transmembrane</keyword>
<evidence type="ECO:0000259" key="10">
    <source>
        <dbReference type="Pfam" id="PF07670"/>
    </source>
</evidence>
<dbReference type="InterPro" id="IPR011642">
    <property type="entry name" value="Gate_dom"/>
</dbReference>
<name>A0A975NII2_9BRAD</name>
<evidence type="ECO:0000313" key="11">
    <source>
        <dbReference type="EMBL" id="QWG15161.1"/>
    </source>
</evidence>
<evidence type="ECO:0000256" key="6">
    <source>
        <dbReference type="ARBA" id="ARBA00023136"/>
    </source>
</evidence>
<dbReference type="Pfam" id="PF01773">
    <property type="entry name" value="Nucleos_tra2_N"/>
    <property type="match status" value="1"/>
</dbReference>
<evidence type="ECO:0000256" key="7">
    <source>
        <dbReference type="SAM" id="Phobius"/>
    </source>
</evidence>
<dbReference type="PANTHER" id="PTHR10590:SF4">
    <property type="entry name" value="SOLUTE CARRIER FAMILY 28 MEMBER 3"/>
    <property type="match status" value="1"/>
</dbReference>
<dbReference type="InterPro" id="IPR008276">
    <property type="entry name" value="C_nuclsd_transpt"/>
</dbReference>
<proteinExistence type="inferred from homology"/>
<keyword evidence="6 7" id="KW-0472">Membrane</keyword>
<evidence type="ECO:0000259" key="8">
    <source>
        <dbReference type="Pfam" id="PF01773"/>
    </source>
</evidence>
<dbReference type="Pfam" id="PF07662">
    <property type="entry name" value="Nucleos_tra2_C"/>
    <property type="match status" value="1"/>
</dbReference>
<feature type="transmembrane region" description="Helical" evidence="7">
    <location>
        <begin position="175"/>
        <end position="199"/>
    </location>
</feature>
<dbReference type="GO" id="GO:0005337">
    <property type="term" value="F:nucleoside transmembrane transporter activity"/>
    <property type="evidence" value="ECO:0007669"/>
    <property type="project" value="InterPro"/>
</dbReference>